<dbReference type="PROSITE" id="PS52045">
    <property type="entry name" value="NEPROSIN_PEP_CD"/>
    <property type="match status" value="1"/>
</dbReference>
<feature type="domain" description="Neprosin PEP catalytic" evidence="2">
    <location>
        <begin position="83"/>
        <end position="445"/>
    </location>
</feature>
<dbReference type="AlphaFoldDB" id="A0A834LS31"/>
<dbReference type="OrthoDB" id="1858978at2759"/>
<organism evidence="3 4">
    <name type="scientific">Rhododendron simsii</name>
    <name type="common">Sims's rhododendron</name>
    <dbReference type="NCBI Taxonomy" id="118357"/>
    <lineage>
        <taxon>Eukaryota</taxon>
        <taxon>Viridiplantae</taxon>
        <taxon>Streptophyta</taxon>
        <taxon>Embryophyta</taxon>
        <taxon>Tracheophyta</taxon>
        <taxon>Spermatophyta</taxon>
        <taxon>Magnoliopsida</taxon>
        <taxon>eudicotyledons</taxon>
        <taxon>Gunneridae</taxon>
        <taxon>Pentapetalae</taxon>
        <taxon>asterids</taxon>
        <taxon>Ericales</taxon>
        <taxon>Ericaceae</taxon>
        <taxon>Ericoideae</taxon>
        <taxon>Rhodoreae</taxon>
        <taxon>Rhododendron</taxon>
    </lineage>
</organism>
<evidence type="ECO:0000313" key="4">
    <source>
        <dbReference type="Proteomes" id="UP000626092"/>
    </source>
</evidence>
<evidence type="ECO:0000313" key="3">
    <source>
        <dbReference type="EMBL" id="KAF7150040.1"/>
    </source>
</evidence>
<name>A0A834LS31_RHOSS</name>
<dbReference type="InterPro" id="IPR004314">
    <property type="entry name" value="Neprosin"/>
</dbReference>
<accession>A0A834LS31</accession>
<comment type="caution">
    <text evidence="3">The sequence shown here is derived from an EMBL/GenBank/DDBJ whole genome shotgun (WGS) entry which is preliminary data.</text>
</comment>
<reference evidence="3" key="1">
    <citation type="submission" date="2019-11" db="EMBL/GenBank/DDBJ databases">
        <authorList>
            <person name="Liu Y."/>
            <person name="Hou J."/>
            <person name="Li T.-Q."/>
            <person name="Guan C.-H."/>
            <person name="Wu X."/>
            <person name="Wu H.-Z."/>
            <person name="Ling F."/>
            <person name="Zhang R."/>
            <person name="Shi X.-G."/>
            <person name="Ren J.-P."/>
            <person name="Chen E.-F."/>
            <person name="Sun J.-M."/>
        </authorList>
    </citation>
    <scope>NUCLEOTIDE SEQUENCE</scope>
    <source>
        <strain evidence="3">Adult_tree_wgs_1</strain>
        <tissue evidence="3">Leaves</tissue>
    </source>
</reference>
<dbReference type="Pfam" id="PF03080">
    <property type="entry name" value="Neprosin"/>
    <property type="match status" value="2"/>
</dbReference>
<feature type="signal peptide" evidence="1">
    <location>
        <begin position="1"/>
        <end position="30"/>
    </location>
</feature>
<dbReference type="PANTHER" id="PTHR31589:SF223">
    <property type="entry name" value="PROTEIN, PUTATIVE (DUF239)-RELATED"/>
    <property type="match status" value="1"/>
</dbReference>
<evidence type="ECO:0000259" key="2">
    <source>
        <dbReference type="PROSITE" id="PS52045"/>
    </source>
</evidence>
<dbReference type="PANTHER" id="PTHR31589">
    <property type="entry name" value="PROTEIN, PUTATIVE (DUF239)-RELATED-RELATED"/>
    <property type="match status" value="1"/>
</dbReference>
<sequence length="445" mass="51093">MSDQRCMDLSAFLLVLFLSSLFVCHNGVEGSIELSAREDLELENQLKVLNKPAVKTIQTKYGDKYDCVDFYNQPAFDHPLLKNHSFYFEYAVVRTKLGAGKFNGAGAVFSLHQPKVSRGQSSEARFKIENGVEAIQVGWRVDPDLYGDTRTRAFIRVDEKISMEQAPEKTNDSTGDLNKPFRFKGAHFKRWKGKVLFYLSLLKVAYILTKKNPNKVNVDEMNDEEYEAHLEQVEKYNTDEYKCRLLKVAYILTKKNPNKVNVDEMNDEEYEAHLEQVEKYNTDEYKCRCPGFVLVRSDIPLDGIYEKTSKYGEPAIEIYRYIQRDLANGNWWLRIGDDFAPIGFWPKKIFRDLAGSANYVEWGGKVYSPPGTPAPEMGSGHILNRDTKYDAYFRNIQVFNDFGRNVNTYNTETFNDIGSYDVVEVKNAESFGHLVLYGGPPLKSV</sequence>
<dbReference type="EMBL" id="WJXA01000002">
    <property type="protein sequence ID" value="KAF7150040.1"/>
    <property type="molecule type" value="Genomic_DNA"/>
</dbReference>
<proteinExistence type="predicted"/>
<gene>
    <name evidence="3" type="ORF">RHSIM_Rhsim02G0222700</name>
</gene>
<keyword evidence="4" id="KW-1185">Reference proteome</keyword>
<dbReference type="InterPro" id="IPR025521">
    <property type="entry name" value="Neprosin_propep"/>
</dbReference>
<keyword evidence="1" id="KW-0732">Signal</keyword>
<dbReference type="Proteomes" id="UP000626092">
    <property type="component" value="Unassembled WGS sequence"/>
</dbReference>
<protein>
    <recommendedName>
        <fullName evidence="2">Neprosin PEP catalytic domain-containing protein</fullName>
    </recommendedName>
</protein>
<dbReference type="Pfam" id="PF14365">
    <property type="entry name" value="Neprosin_AP"/>
    <property type="match status" value="1"/>
</dbReference>
<feature type="chain" id="PRO_5032569433" description="Neprosin PEP catalytic domain-containing protein" evidence="1">
    <location>
        <begin position="31"/>
        <end position="445"/>
    </location>
</feature>
<dbReference type="InterPro" id="IPR053168">
    <property type="entry name" value="Glutamic_endopeptidase"/>
</dbReference>
<evidence type="ECO:0000256" key="1">
    <source>
        <dbReference type="SAM" id="SignalP"/>
    </source>
</evidence>